<evidence type="ECO:0000313" key="6">
    <source>
        <dbReference type="EMBL" id="WEX90028.1"/>
    </source>
</evidence>
<protein>
    <submittedName>
        <fullName evidence="6">LysR family transcriptional regulator</fullName>
    </submittedName>
</protein>
<dbReference type="InterPro" id="IPR000847">
    <property type="entry name" value="LysR_HTH_N"/>
</dbReference>
<dbReference type="CDD" id="cd08422">
    <property type="entry name" value="PBP2_CrgA_like"/>
    <property type="match status" value="1"/>
</dbReference>
<dbReference type="RefSeq" id="WP_280661995.1">
    <property type="nucleotide sequence ID" value="NZ_CP120374.1"/>
</dbReference>
<evidence type="ECO:0000313" key="7">
    <source>
        <dbReference type="EMBL" id="WEX91786.1"/>
    </source>
</evidence>
<keyword evidence="7" id="KW-0614">Plasmid</keyword>
<dbReference type="InterPro" id="IPR058163">
    <property type="entry name" value="LysR-type_TF_proteobact-type"/>
</dbReference>
<proteinExistence type="inferred from homology"/>
<dbReference type="PROSITE" id="PS50931">
    <property type="entry name" value="HTH_LYSR"/>
    <property type="match status" value="1"/>
</dbReference>
<name>A0ABY8DM68_9HYPH</name>
<dbReference type="InterPro" id="IPR005119">
    <property type="entry name" value="LysR_subst-bd"/>
</dbReference>
<keyword evidence="4" id="KW-0804">Transcription</keyword>
<feature type="domain" description="HTH lysR-type" evidence="5">
    <location>
        <begin position="11"/>
        <end position="68"/>
    </location>
</feature>
<keyword evidence="2" id="KW-0805">Transcription regulation</keyword>
<evidence type="ECO:0000256" key="1">
    <source>
        <dbReference type="ARBA" id="ARBA00009437"/>
    </source>
</evidence>
<dbReference type="Gene3D" id="3.40.190.290">
    <property type="match status" value="1"/>
</dbReference>
<dbReference type="PANTHER" id="PTHR30537:SF81">
    <property type="entry name" value="TRANSCRIPTIONAL REGULATOR-RELATED"/>
    <property type="match status" value="1"/>
</dbReference>
<accession>A0ABY8DM68</accession>
<evidence type="ECO:0000256" key="2">
    <source>
        <dbReference type="ARBA" id="ARBA00023015"/>
    </source>
</evidence>
<evidence type="ECO:0000259" key="5">
    <source>
        <dbReference type="PROSITE" id="PS50931"/>
    </source>
</evidence>
<dbReference type="InterPro" id="IPR036390">
    <property type="entry name" value="WH_DNA-bd_sf"/>
</dbReference>
<dbReference type="InterPro" id="IPR036388">
    <property type="entry name" value="WH-like_DNA-bd_sf"/>
</dbReference>
<keyword evidence="8" id="KW-1185">Reference proteome</keyword>
<dbReference type="Pfam" id="PF03466">
    <property type="entry name" value="LysR_substrate"/>
    <property type="match status" value="1"/>
</dbReference>
<dbReference type="Proteomes" id="UP001229355">
    <property type="component" value="Chromosome 2"/>
</dbReference>
<dbReference type="EMBL" id="CP120375">
    <property type="protein sequence ID" value="WEX91786.1"/>
    <property type="molecule type" value="Genomic_DNA"/>
</dbReference>
<dbReference type="PANTHER" id="PTHR30537">
    <property type="entry name" value="HTH-TYPE TRANSCRIPTIONAL REGULATOR"/>
    <property type="match status" value="1"/>
</dbReference>
<geneLocation type="plasmid" evidence="7 8">
    <name>unnamed</name>
</geneLocation>
<dbReference type="EMBL" id="CP120374">
    <property type="protein sequence ID" value="WEX90028.1"/>
    <property type="molecule type" value="Genomic_DNA"/>
</dbReference>
<organism evidence="6 8">
    <name type="scientific">Sinorhizobium garamanticum</name>
    <dbReference type="NCBI Taxonomy" id="680247"/>
    <lineage>
        <taxon>Bacteria</taxon>
        <taxon>Pseudomonadati</taxon>
        <taxon>Pseudomonadota</taxon>
        <taxon>Alphaproteobacteria</taxon>
        <taxon>Hyphomicrobiales</taxon>
        <taxon>Rhizobiaceae</taxon>
        <taxon>Sinorhizobium/Ensifer group</taxon>
        <taxon>Sinorhizobium</taxon>
    </lineage>
</organism>
<dbReference type="PRINTS" id="PR00039">
    <property type="entry name" value="HTHLYSR"/>
</dbReference>
<dbReference type="Gene3D" id="1.10.10.10">
    <property type="entry name" value="Winged helix-like DNA-binding domain superfamily/Winged helix DNA-binding domain"/>
    <property type="match status" value="1"/>
</dbReference>
<comment type="similarity">
    <text evidence="1">Belongs to the LysR transcriptional regulatory family.</text>
</comment>
<dbReference type="SUPFAM" id="SSF46785">
    <property type="entry name" value="Winged helix' DNA-binding domain"/>
    <property type="match status" value="1"/>
</dbReference>
<evidence type="ECO:0000256" key="3">
    <source>
        <dbReference type="ARBA" id="ARBA00023125"/>
    </source>
</evidence>
<reference evidence="6 8" key="1">
    <citation type="submission" date="2023-03" db="EMBL/GenBank/DDBJ databases">
        <authorList>
            <person name="Kaur S."/>
            <person name="Espinosa-Saiz D."/>
            <person name="Velazquez E."/>
            <person name="Menendez E."/>
            <person name="diCenzo G.C."/>
        </authorList>
    </citation>
    <scope>NUCLEOTIDE SEQUENCE [LARGE SCALE GENOMIC DNA]</scope>
    <source>
        <strain evidence="6 8">LMG 24692</strain>
        <plasmid evidence="7 8">unnamed</plasmid>
    </source>
</reference>
<dbReference type="Proteomes" id="UP001229355">
    <property type="component" value="Plasmid unnamed"/>
</dbReference>
<gene>
    <name evidence="6" type="ORF">PZN02_005371</name>
    <name evidence="7" type="ORF">PZN02_006111</name>
</gene>
<dbReference type="SUPFAM" id="SSF53850">
    <property type="entry name" value="Periplasmic binding protein-like II"/>
    <property type="match status" value="1"/>
</dbReference>
<evidence type="ECO:0000313" key="8">
    <source>
        <dbReference type="Proteomes" id="UP001229355"/>
    </source>
</evidence>
<keyword evidence="3" id="KW-0238">DNA-binding</keyword>
<dbReference type="Pfam" id="PF00126">
    <property type="entry name" value="HTH_1"/>
    <property type="match status" value="1"/>
</dbReference>
<evidence type="ECO:0000256" key="4">
    <source>
        <dbReference type="ARBA" id="ARBA00023163"/>
    </source>
</evidence>
<sequence length="306" mass="33298">MSNKIDQSRRPGLEELEAFLQVADLGSFTKAAERLGLSKSIVSRRVRALERRLGVLLVSRTTHAVSLTDLGIDFQSRARKAIEDLDDAVDSVGTSAAAVRGLVRVSAPTNLGVLHVLPALTDLMAQHAGLEIDVDLNDRYVDVVGGGFDLAIRIGDLKDSSLMSRRLGTIRRAVVCSPDYIGRMGQPSTPDDLAHHDCLTYTNMSAADQWRFLVDGNWKAVRTRGRLRTNDGNALLAAALAGRGLVGLPTFITDRDVDRGRLVRVLENFALPSVGVFALFPSSARLPGRARAVMEHIRLHLQQSGF</sequence>